<name>A0A226XAJ5_CABSO</name>
<sequence length="49" mass="5898">MRNSRPGTTYSWRWSRSFVPLWRDKTNIDKTGEQAITADDFRRTQLFFG</sequence>
<dbReference type="AlphaFoldDB" id="A0A226XAJ5"/>
<accession>A0A226XAJ5</accession>
<gene>
    <name evidence="1" type="ORF">BSU04_04210</name>
</gene>
<dbReference type="EMBL" id="MTHB01000027">
    <property type="protein sequence ID" value="OXC80000.1"/>
    <property type="molecule type" value="Genomic_DNA"/>
</dbReference>
<protein>
    <submittedName>
        <fullName evidence="1">Uncharacterized protein</fullName>
    </submittedName>
</protein>
<evidence type="ECO:0000313" key="2">
    <source>
        <dbReference type="Proteomes" id="UP000214720"/>
    </source>
</evidence>
<comment type="caution">
    <text evidence="1">The sequence shown here is derived from an EMBL/GenBank/DDBJ whole genome shotgun (WGS) entry which is preliminary data.</text>
</comment>
<dbReference type="Proteomes" id="UP000214720">
    <property type="component" value="Unassembled WGS sequence"/>
</dbReference>
<proteinExistence type="predicted"/>
<organism evidence="1 2">
    <name type="scientific">Caballeronia sordidicola</name>
    <name type="common">Burkholderia sordidicola</name>
    <dbReference type="NCBI Taxonomy" id="196367"/>
    <lineage>
        <taxon>Bacteria</taxon>
        <taxon>Pseudomonadati</taxon>
        <taxon>Pseudomonadota</taxon>
        <taxon>Betaproteobacteria</taxon>
        <taxon>Burkholderiales</taxon>
        <taxon>Burkholderiaceae</taxon>
        <taxon>Caballeronia</taxon>
    </lineage>
</organism>
<evidence type="ECO:0000313" key="1">
    <source>
        <dbReference type="EMBL" id="OXC80000.1"/>
    </source>
</evidence>
<reference evidence="2" key="1">
    <citation type="submission" date="2017-01" db="EMBL/GenBank/DDBJ databases">
        <title>Genome Analysis of Deinococcus marmoris KOPRI26562.</title>
        <authorList>
            <person name="Kim J.H."/>
            <person name="Oh H.-M."/>
        </authorList>
    </citation>
    <scope>NUCLEOTIDE SEQUENCE [LARGE SCALE GENOMIC DNA]</scope>
    <source>
        <strain evidence="2">PAMC 26633</strain>
    </source>
</reference>